<evidence type="ECO:0000256" key="3">
    <source>
        <dbReference type="ARBA" id="ARBA00023128"/>
    </source>
</evidence>
<feature type="transmembrane region" description="Helical" evidence="5">
    <location>
        <begin position="79"/>
        <end position="100"/>
    </location>
</feature>
<dbReference type="InterPro" id="IPR039297">
    <property type="entry name" value="COX7a"/>
</dbReference>
<dbReference type="OrthoDB" id="5511599at2759"/>
<feature type="transmembrane region" description="Helical" evidence="5">
    <location>
        <begin position="21"/>
        <end position="38"/>
    </location>
</feature>
<dbReference type="Proteomes" id="UP000000559">
    <property type="component" value="Chromosome 3"/>
</dbReference>
<dbReference type="Pfam" id="PF02238">
    <property type="entry name" value="COX7a"/>
    <property type="match status" value="1"/>
</dbReference>
<dbReference type="AlphaFoldDB" id="A0A1D8PJG0"/>
<proteinExistence type="predicted"/>
<dbReference type="InParanoid" id="A0A1D8PJG0"/>
<dbReference type="GeneID" id="3638339"/>
<dbReference type="KEGG" id="cal:CAALFM_C302400CA"/>
<accession>A0A1D8PJG0</accession>
<keyword evidence="3" id="KW-0496">Mitochondrion</keyword>
<reference evidence="7 8" key="1">
    <citation type="journal article" date="2004" name="Proc. Natl. Acad. Sci. U.S.A.">
        <title>The diploid genome sequence of Candida albicans.</title>
        <authorList>
            <person name="Jones T."/>
            <person name="Federspiel N.A."/>
            <person name="Chibana H."/>
            <person name="Dungan J."/>
            <person name="Kalman S."/>
            <person name="Magee B.B."/>
            <person name="Newport G."/>
            <person name="Thorstenson Y.R."/>
            <person name="Agabian N."/>
            <person name="Magee P.T."/>
            <person name="Davis R.W."/>
            <person name="Scherer S."/>
        </authorList>
    </citation>
    <scope>NUCLEOTIDE SEQUENCE [LARGE SCALE GENOMIC DNA]</scope>
    <source>
        <strain evidence="8">SC5314 / ATCC MYA-2876</strain>
    </source>
</reference>
<reference evidence="7 8" key="3">
    <citation type="journal article" date="2013" name="Genome Biol.">
        <title>Assembly of a phased diploid Candida albicans genome facilitates allele-specific measurements and provides a simple model for repeat and indel structure.</title>
        <authorList>
            <person name="Muzzey D."/>
            <person name="Schwartz K."/>
            <person name="Weissman J.S."/>
            <person name="Sherlock G."/>
        </authorList>
    </citation>
    <scope>NUCLEOTIDE SEQUENCE [LARGE SCALE GENOMIC DNA]</scope>
    <source>
        <strain evidence="8">SC5314 / ATCC MYA-2876</strain>
    </source>
</reference>
<evidence type="ECO:0000313" key="6">
    <source>
        <dbReference type="CGD" id="CAL0000194782"/>
    </source>
</evidence>
<dbReference type="VEuPathDB" id="FungiDB:C3_02400C_A"/>
<dbReference type="GO" id="GO:0005743">
    <property type="term" value="C:mitochondrial inner membrane"/>
    <property type="evidence" value="ECO:0007669"/>
    <property type="project" value="UniProtKB-SubCell"/>
</dbReference>
<sequence length="109" mass="12995">MRMKQPDDQKSEREREKKYRLIIFNSLLILVNTIYFLSSNYPSHHPIYSIMNPQRIIELQKHYQNTPKPLWLRGRQSAFLVYPFYALFAVSTVIPLYYSVRAVAGIKDE</sequence>
<dbReference type="GO" id="GO:0005886">
    <property type="term" value="C:plasma membrane"/>
    <property type="evidence" value="ECO:0000314"/>
    <property type="project" value="CGD"/>
</dbReference>
<keyword evidence="8" id="KW-1185">Reference proteome</keyword>
<dbReference type="eggNOG" id="ENOG502SG70">
    <property type="taxonomic scope" value="Eukaryota"/>
</dbReference>
<keyword evidence="4 5" id="KW-0472">Membrane</keyword>
<evidence type="ECO:0000256" key="2">
    <source>
        <dbReference type="ARBA" id="ARBA00022792"/>
    </source>
</evidence>
<reference evidence="7 8" key="2">
    <citation type="journal article" date="2007" name="Genome Biol.">
        <title>Assembly of the Candida albicans genome into sixteen supercontigs aligned on the eight chromosomes.</title>
        <authorList>
            <person name="van het Hoog M."/>
            <person name="Rast T.J."/>
            <person name="Martchenko M."/>
            <person name="Grindle S."/>
            <person name="Dignard D."/>
            <person name="Hogues H."/>
            <person name="Cuomo C."/>
            <person name="Berriman M."/>
            <person name="Scherer S."/>
            <person name="Magee B.B."/>
            <person name="Whiteway M."/>
            <person name="Chibana H."/>
            <person name="Nantel A."/>
            <person name="Magee P.T."/>
        </authorList>
    </citation>
    <scope>GENOME REANNOTATION</scope>
    <source>
        <strain evidence="8">SC5314 / ATCC MYA-2876</strain>
    </source>
</reference>
<dbReference type="SMR" id="A0A1D8PJG0"/>
<keyword evidence="2" id="KW-0999">Mitochondrion inner membrane</keyword>
<dbReference type="STRING" id="237561.A0A1D8PJG0"/>
<evidence type="ECO:0000313" key="8">
    <source>
        <dbReference type="Proteomes" id="UP000000559"/>
    </source>
</evidence>
<organism evidence="7 8">
    <name type="scientific">Candida albicans (strain SC5314 / ATCC MYA-2876)</name>
    <name type="common">Yeast</name>
    <dbReference type="NCBI Taxonomy" id="237561"/>
    <lineage>
        <taxon>Eukaryota</taxon>
        <taxon>Fungi</taxon>
        <taxon>Dikarya</taxon>
        <taxon>Ascomycota</taxon>
        <taxon>Saccharomycotina</taxon>
        <taxon>Pichiomycetes</taxon>
        <taxon>Debaryomycetaceae</taxon>
        <taxon>Candida/Lodderomyces clade</taxon>
        <taxon>Candida</taxon>
    </lineage>
</organism>
<dbReference type="CGD" id="CAL0000194782">
    <property type="gene designation" value="COX7"/>
</dbReference>
<comment type="subcellular location">
    <subcellularLocation>
        <location evidence="1">Mitochondrion inner membrane</location>
    </subcellularLocation>
</comment>
<protein>
    <submittedName>
        <fullName evidence="7">Cytochrome c oxidase subunit VII</fullName>
    </submittedName>
</protein>
<evidence type="ECO:0000256" key="1">
    <source>
        <dbReference type="ARBA" id="ARBA00004273"/>
    </source>
</evidence>
<dbReference type="EMBL" id="CP017625">
    <property type="protein sequence ID" value="AOW28276.1"/>
    <property type="molecule type" value="Genomic_DNA"/>
</dbReference>
<dbReference type="RefSeq" id="XP_719926.2">
    <property type="nucleotide sequence ID" value="XM_714833.2"/>
</dbReference>
<gene>
    <name evidence="6 7" type="primary">COX7</name>
    <name evidence="7" type="ordered locus">CAALFM_C302400CA</name>
    <name evidence="6" type="ordered locus">orf19.7857</name>
</gene>
<evidence type="ECO:0000256" key="5">
    <source>
        <dbReference type="SAM" id="Phobius"/>
    </source>
</evidence>
<keyword evidence="5" id="KW-0812">Transmembrane</keyword>
<keyword evidence="5" id="KW-1133">Transmembrane helix</keyword>
<name>A0A1D8PJG0_CANAL</name>
<evidence type="ECO:0000256" key="4">
    <source>
        <dbReference type="ARBA" id="ARBA00023136"/>
    </source>
</evidence>
<evidence type="ECO:0000313" key="7">
    <source>
        <dbReference type="EMBL" id="AOW28276.1"/>
    </source>
</evidence>